<dbReference type="InterPro" id="IPR012700">
    <property type="entry name" value="PhnK"/>
</dbReference>
<dbReference type="GO" id="GO:0016887">
    <property type="term" value="F:ATP hydrolysis activity"/>
    <property type="evidence" value="ECO:0007669"/>
    <property type="project" value="InterPro"/>
</dbReference>
<evidence type="ECO:0000313" key="8">
    <source>
        <dbReference type="Proteomes" id="UP001156140"/>
    </source>
</evidence>
<dbReference type="Pfam" id="PF08352">
    <property type="entry name" value="oligo_HPY"/>
    <property type="match status" value="1"/>
</dbReference>
<dbReference type="EMBL" id="JALAZD010000001">
    <property type="protein sequence ID" value="MCI0125885.1"/>
    <property type="molecule type" value="Genomic_DNA"/>
</dbReference>
<dbReference type="FunFam" id="3.40.50.300:FF:000016">
    <property type="entry name" value="Oligopeptide ABC transporter ATP-binding component"/>
    <property type="match status" value="1"/>
</dbReference>
<dbReference type="PIRSF" id="PIRSF037116">
    <property type="entry name" value="CP_lyase_PhnK"/>
    <property type="match status" value="1"/>
</dbReference>
<dbReference type="PROSITE" id="PS00211">
    <property type="entry name" value="ABC_TRANSPORTER_1"/>
    <property type="match status" value="1"/>
</dbReference>
<protein>
    <submittedName>
        <fullName evidence="7">ATP-binding cassette domain-containing protein</fullName>
    </submittedName>
</protein>
<organism evidence="7 8">
    <name type="scientific">Paradevosia shaoguanensis</name>
    <dbReference type="NCBI Taxonomy" id="1335043"/>
    <lineage>
        <taxon>Bacteria</taxon>
        <taxon>Pseudomonadati</taxon>
        <taxon>Pseudomonadota</taxon>
        <taxon>Alphaproteobacteria</taxon>
        <taxon>Hyphomicrobiales</taxon>
        <taxon>Devosiaceae</taxon>
        <taxon>Paradevosia</taxon>
    </lineage>
</organism>
<dbReference type="CDD" id="cd03257">
    <property type="entry name" value="ABC_NikE_OppD_transporters"/>
    <property type="match status" value="1"/>
</dbReference>
<dbReference type="Pfam" id="PF00005">
    <property type="entry name" value="ABC_tran"/>
    <property type="match status" value="1"/>
</dbReference>
<dbReference type="GO" id="GO:0055085">
    <property type="term" value="P:transmembrane transport"/>
    <property type="evidence" value="ECO:0007669"/>
    <property type="project" value="UniProtKB-ARBA"/>
</dbReference>
<dbReference type="SMART" id="SM00382">
    <property type="entry name" value="AAA"/>
    <property type="match status" value="1"/>
</dbReference>
<dbReference type="PROSITE" id="PS50893">
    <property type="entry name" value="ABC_TRANSPORTER_2"/>
    <property type="match status" value="1"/>
</dbReference>
<keyword evidence="5 7" id="KW-0067">ATP-binding</keyword>
<proteinExistence type="inferred from homology"/>
<dbReference type="SUPFAM" id="SSF52540">
    <property type="entry name" value="P-loop containing nucleoside triphosphate hydrolases"/>
    <property type="match status" value="1"/>
</dbReference>
<dbReference type="InterPro" id="IPR003439">
    <property type="entry name" value="ABC_transporter-like_ATP-bd"/>
</dbReference>
<evidence type="ECO:0000256" key="1">
    <source>
        <dbReference type="ARBA" id="ARBA00004417"/>
    </source>
</evidence>
<dbReference type="InterPro" id="IPR013563">
    <property type="entry name" value="Oligopep_ABC_C"/>
</dbReference>
<name>A0AA41QJV1_9HYPH</name>
<keyword evidence="3" id="KW-0813">Transport</keyword>
<dbReference type="InterPro" id="IPR027417">
    <property type="entry name" value="P-loop_NTPase"/>
</dbReference>
<dbReference type="GO" id="GO:0005524">
    <property type="term" value="F:ATP binding"/>
    <property type="evidence" value="ECO:0007669"/>
    <property type="project" value="UniProtKB-KW"/>
</dbReference>
<dbReference type="GO" id="GO:0015833">
    <property type="term" value="P:peptide transport"/>
    <property type="evidence" value="ECO:0007669"/>
    <property type="project" value="InterPro"/>
</dbReference>
<dbReference type="GO" id="GO:0005886">
    <property type="term" value="C:plasma membrane"/>
    <property type="evidence" value="ECO:0007669"/>
    <property type="project" value="UniProtKB-SubCell"/>
</dbReference>
<gene>
    <name evidence="7" type="ORF">ML536_03490</name>
</gene>
<accession>A0AA41QJV1</accession>
<comment type="caution">
    <text evidence="7">The sequence shown here is derived from an EMBL/GenBank/DDBJ whole genome shotgun (WGS) entry which is preliminary data.</text>
</comment>
<evidence type="ECO:0000313" key="7">
    <source>
        <dbReference type="EMBL" id="MCI0125885.1"/>
    </source>
</evidence>
<evidence type="ECO:0000256" key="3">
    <source>
        <dbReference type="ARBA" id="ARBA00022448"/>
    </source>
</evidence>
<sequence>MLLTIDRICKSYAAFPNPPTRVLHEVSFGVNHGEALGLVGESGSGKSTIAKCLLALTRPEEGSITYDGIDVVNARGEDLRRFRREVQMVFQDPYGSLNPRMTAEDLIGEGLLVHGIARNSVERRSRVAEMMEMVGLNPDDMDRYPRSFSGGQRQRIAIARALVIRPRILVCDEPVAALDVSVQAQVINLLQDMQRKLNLAIIFVAHDLAVVRHLCENIVVLHKGKVVERGSREQIFGNPQNPYTQSLLAAVPVPDPALGRARREARHAAQAAG</sequence>
<evidence type="ECO:0000259" key="6">
    <source>
        <dbReference type="PROSITE" id="PS50893"/>
    </source>
</evidence>
<evidence type="ECO:0000256" key="4">
    <source>
        <dbReference type="ARBA" id="ARBA00022741"/>
    </source>
</evidence>
<dbReference type="PANTHER" id="PTHR43776">
    <property type="entry name" value="TRANSPORT ATP-BINDING PROTEIN"/>
    <property type="match status" value="1"/>
</dbReference>
<evidence type="ECO:0000256" key="2">
    <source>
        <dbReference type="ARBA" id="ARBA00005417"/>
    </source>
</evidence>
<dbReference type="Proteomes" id="UP001156140">
    <property type="component" value="Unassembled WGS sequence"/>
</dbReference>
<keyword evidence="4" id="KW-0547">Nucleotide-binding</keyword>
<dbReference type="InterPro" id="IPR003593">
    <property type="entry name" value="AAA+_ATPase"/>
</dbReference>
<comment type="subcellular location">
    <subcellularLocation>
        <location evidence="1">Cell inner membrane</location>
        <topology evidence="1">Peripheral membrane protein</topology>
    </subcellularLocation>
</comment>
<dbReference type="PANTHER" id="PTHR43776:SF7">
    <property type="entry name" value="D,D-DIPEPTIDE TRANSPORT ATP-BINDING PROTEIN DDPF-RELATED"/>
    <property type="match status" value="1"/>
</dbReference>
<keyword evidence="8" id="KW-1185">Reference proteome</keyword>
<dbReference type="InterPro" id="IPR050319">
    <property type="entry name" value="ABC_transp_ATP-bind"/>
</dbReference>
<dbReference type="RefSeq" id="WP_281734978.1">
    <property type="nucleotide sequence ID" value="NZ_JAKETQ010000001.1"/>
</dbReference>
<dbReference type="InterPro" id="IPR017871">
    <property type="entry name" value="ABC_transporter-like_CS"/>
</dbReference>
<dbReference type="Gene3D" id="3.40.50.300">
    <property type="entry name" value="P-loop containing nucleotide triphosphate hydrolases"/>
    <property type="match status" value="1"/>
</dbReference>
<feature type="domain" description="ABC transporter" evidence="6">
    <location>
        <begin position="3"/>
        <end position="248"/>
    </location>
</feature>
<evidence type="ECO:0000256" key="5">
    <source>
        <dbReference type="ARBA" id="ARBA00022840"/>
    </source>
</evidence>
<reference evidence="7" key="1">
    <citation type="submission" date="2022-03" db="EMBL/GenBank/DDBJ databases">
        <title>The complete genome sequence of a Methyloterrigena soli.</title>
        <authorList>
            <person name="Zi Z."/>
        </authorList>
    </citation>
    <scope>NUCLEOTIDE SEQUENCE</scope>
    <source>
        <strain evidence="7">M48</strain>
    </source>
</reference>
<comment type="similarity">
    <text evidence="2">Belongs to the ABC transporter superfamily.</text>
</comment>
<dbReference type="AlphaFoldDB" id="A0AA41QJV1"/>